<evidence type="ECO:0000313" key="1">
    <source>
        <dbReference type="EMBL" id="KAA5535352.1"/>
    </source>
</evidence>
<dbReference type="InterPro" id="IPR032774">
    <property type="entry name" value="WG_beta_rep"/>
</dbReference>
<dbReference type="Proteomes" id="UP000325141">
    <property type="component" value="Unassembled WGS sequence"/>
</dbReference>
<evidence type="ECO:0000313" key="2">
    <source>
        <dbReference type="Proteomes" id="UP000325141"/>
    </source>
</evidence>
<protein>
    <submittedName>
        <fullName evidence="1">WG repeat-containing protein</fullName>
    </submittedName>
</protein>
<name>A0A5M6CMZ5_9FLAO</name>
<comment type="caution">
    <text evidence="1">The sequence shown here is derived from an EMBL/GenBank/DDBJ whole genome shotgun (WGS) entry which is preliminary data.</text>
</comment>
<accession>A0A5M6CMZ5</accession>
<reference evidence="1 2" key="1">
    <citation type="submission" date="2019-09" db="EMBL/GenBank/DDBJ databases">
        <title>Genome sequence and assembly of Flavobacterium sp.</title>
        <authorList>
            <person name="Chhetri G."/>
        </authorList>
    </citation>
    <scope>NUCLEOTIDE SEQUENCE [LARGE SCALE GENOMIC DNA]</scope>
    <source>
        <strain evidence="1 2">SNL9</strain>
    </source>
</reference>
<dbReference type="PANTHER" id="PTHR37841:SF1">
    <property type="entry name" value="DUF3298 DOMAIN-CONTAINING PROTEIN"/>
    <property type="match status" value="1"/>
</dbReference>
<dbReference type="RefSeq" id="WP_150012232.1">
    <property type="nucleotide sequence ID" value="NZ_VWSG01000005.1"/>
</dbReference>
<keyword evidence="2" id="KW-1185">Reference proteome</keyword>
<organism evidence="1 2">
    <name type="scientific">Paenimyroides baculatum</name>
    <dbReference type="NCBI Taxonomy" id="2608000"/>
    <lineage>
        <taxon>Bacteria</taxon>
        <taxon>Pseudomonadati</taxon>
        <taxon>Bacteroidota</taxon>
        <taxon>Flavobacteriia</taxon>
        <taxon>Flavobacteriales</taxon>
        <taxon>Flavobacteriaceae</taxon>
        <taxon>Paenimyroides</taxon>
    </lineage>
</organism>
<sequence>MKYISILFLIFTLESFGQVTFKDIEYMADFSDSDVTWYRTKSGNSGLISKDSVFITEPIFQYIAIIKNSNEIAEAGVKKGKKFLRGFINYKGEQITPFIYDYVYQSGDYLIVEKDKKYGMLDKIGNYILSLDYDLIRNYDEFTLVQKNNKIAVFSQDHKFISEFIYDDLVDIFPGYILLKNSQGDFLMNKQGAISYSVNKDEEIKDMKDSLLIVLNKKSNKMFLRDLKNMNLFESDYNQIEFISTFLKVSNNNKIGIVTYKNEIIIPLDFLSIYQFKNDYFMVENNKISGLYKLSKLILPLKYKHMTNFLSDYLYVVNDNDLSGLYDSELNVIIPEEYKIYEYYKSFYLVEQNNQLMIFNIDDKLTLKINSNYKFRDKNHFWITKRNYFVLQEGDKYGVVNYQGEIVIPFEYDYLEPIYASNKFIAKKNNKYGFISSKNEIIKEFKFDRAQLVKEAVFFYQKGKLTDSYAAEFDYQE</sequence>
<gene>
    <name evidence="1" type="ORF">F0460_08540</name>
</gene>
<dbReference type="EMBL" id="VWSG01000005">
    <property type="protein sequence ID" value="KAA5535352.1"/>
    <property type="molecule type" value="Genomic_DNA"/>
</dbReference>
<proteinExistence type="predicted"/>
<dbReference type="PANTHER" id="PTHR37841">
    <property type="entry name" value="GLR2918 PROTEIN"/>
    <property type="match status" value="1"/>
</dbReference>
<dbReference type="Pfam" id="PF14903">
    <property type="entry name" value="WG_beta_rep"/>
    <property type="match status" value="3"/>
</dbReference>
<dbReference type="AlphaFoldDB" id="A0A5M6CMZ5"/>